<sequence>MGAANPFDAQRKAWPDRVPPVPPPPPPPPPAVVTDQDLQLYGVVIAGSIKMANVRLGPRFASAATEGRPFSTFREGQALGEFTLSQVHPTHVVLSAPGGQQSIYFTKKMDRAAGPAAPAPVAQSPSPVQGATPVVQAPAGDPAATQAAAAALTPPPGSGVAQVAQQQAAAPAPAPAPNSPNAANTVFNSLSEALNAARNNASMQQNQGANPFQVPNVPRQ</sequence>
<evidence type="ECO:0000313" key="2">
    <source>
        <dbReference type="EMBL" id="MBB6560563.1"/>
    </source>
</evidence>
<dbReference type="AlphaFoldDB" id="A0A7X0UA05"/>
<organism evidence="2 3">
    <name type="scientific">Acidovorax soli</name>
    <dbReference type="NCBI Taxonomy" id="592050"/>
    <lineage>
        <taxon>Bacteria</taxon>
        <taxon>Pseudomonadati</taxon>
        <taxon>Pseudomonadota</taxon>
        <taxon>Betaproteobacteria</taxon>
        <taxon>Burkholderiales</taxon>
        <taxon>Comamonadaceae</taxon>
        <taxon>Acidovorax</taxon>
    </lineage>
</organism>
<keyword evidence="3" id="KW-1185">Reference proteome</keyword>
<feature type="compositionally biased region" description="Polar residues" evidence="1">
    <location>
        <begin position="197"/>
        <end position="210"/>
    </location>
</feature>
<feature type="region of interest" description="Disordered" evidence="1">
    <location>
        <begin position="115"/>
        <end position="184"/>
    </location>
</feature>
<evidence type="ECO:0000256" key="1">
    <source>
        <dbReference type="SAM" id="MobiDB-lite"/>
    </source>
</evidence>
<gene>
    <name evidence="2" type="ORF">HNP48_003239</name>
</gene>
<proteinExistence type="predicted"/>
<feature type="region of interest" description="Disordered" evidence="1">
    <location>
        <begin position="1"/>
        <end position="31"/>
    </location>
</feature>
<feature type="compositionally biased region" description="Low complexity" evidence="1">
    <location>
        <begin position="115"/>
        <end position="129"/>
    </location>
</feature>
<dbReference type="RefSeq" id="WP_184858730.1">
    <property type="nucleotide sequence ID" value="NZ_JACHLK010000006.1"/>
</dbReference>
<feature type="compositionally biased region" description="Pro residues" evidence="1">
    <location>
        <begin position="17"/>
        <end position="31"/>
    </location>
</feature>
<protein>
    <submittedName>
        <fullName evidence="2">Uncharacterized protein</fullName>
    </submittedName>
</protein>
<comment type="caution">
    <text evidence="2">The sequence shown here is derived from an EMBL/GenBank/DDBJ whole genome shotgun (WGS) entry which is preliminary data.</text>
</comment>
<reference evidence="2 3" key="1">
    <citation type="submission" date="2020-08" db="EMBL/GenBank/DDBJ databases">
        <title>Functional genomics of gut bacteria from endangered species of beetles.</title>
        <authorList>
            <person name="Carlos-Shanley C."/>
        </authorList>
    </citation>
    <scope>NUCLEOTIDE SEQUENCE [LARGE SCALE GENOMIC DNA]</scope>
    <source>
        <strain evidence="2 3">S00198</strain>
    </source>
</reference>
<dbReference type="EMBL" id="JACHLK010000006">
    <property type="protein sequence ID" value="MBB6560563.1"/>
    <property type="molecule type" value="Genomic_DNA"/>
</dbReference>
<feature type="compositionally biased region" description="Low complexity" evidence="1">
    <location>
        <begin position="136"/>
        <end position="171"/>
    </location>
</feature>
<dbReference type="Proteomes" id="UP000575083">
    <property type="component" value="Unassembled WGS sequence"/>
</dbReference>
<evidence type="ECO:0000313" key="3">
    <source>
        <dbReference type="Proteomes" id="UP000575083"/>
    </source>
</evidence>
<accession>A0A7X0UA05</accession>
<name>A0A7X0UA05_9BURK</name>
<feature type="region of interest" description="Disordered" evidence="1">
    <location>
        <begin position="197"/>
        <end position="220"/>
    </location>
</feature>